<dbReference type="PATRIC" id="fig|309800.29.peg.3249"/>
<organism evidence="2 3">
    <name type="scientific">Haloferax volcanii (strain ATCC 29605 / DSM 3757 / JCM 8879 / NBRC 14742 / NCIMB 2012 / VKM B-1768 / DS2)</name>
    <name type="common">Halobacterium volcanii</name>
    <dbReference type="NCBI Taxonomy" id="309800"/>
    <lineage>
        <taxon>Archaea</taxon>
        <taxon>Methanobacteriati</taxon>
        <taxon>Methanobacteriota</taxon>
        <taxon>Stenosarchaea group</taxon>
        <taxon>Halobacteria</taxon>
        <taxon>Halobacteriales</taxon>
        <taxon>Haloferacaceae</taxon>
        <taxon>Haloferax</taxon>
    </lineage>
</organism>
<feature type="region of interest" description="Disordered" evidence="1">
    <location>
        <begin position="1"/>
        <end position="21"/>
    </location>
</feature>
<reference evidence="2 3" key="2">
    <citation type="journal article" date="2014" name="PLoS Genet.">
        <title>Phylogenetically driven sequencing of extremely halophilic archaea reveals strategies for static and dynamic osmo-response.</title>
        <authorList>
            <person name="Becker E.A."/>
            <person name="Seitzer P.M."/>
            <person name="Tritt A."/>
            <person name="Larsen D."/>
            <person name="Krusor M."/>
            <person name="Yao A.I."/>
            <person name="Wu D."/>
            <person name="Madern D."/>
            <person name="Eisen J.A."/>
            <person name="Darling A.E."/>
            <person name="Facciotti M.T."/>
        </authorList>
    </citation>
    <scope>NUCLEOTIDE SEQUENCE [LARGE SCALE GENOMIC DNA]</scope>
    <source>
        <strain evidence="3">ATCC 29605 / DSM 3757 / JCM 8879 / NBRC 14742 / NCIMB 2012 / VKM B-1768 / DS2</strain>
    </source>
</reference>
<protein>
    <submittedName>
        <fullName evidence="2">Uncharacterized protein</fullName>
    </submittedName>
</protein>
<name>L9UK65_HALVD</name>
<accession>L9UK65</accession>
<sequence>MSDREELYARRAHNTSMNDEELDELRSSLTPYESNGGVTTYQNTVSIACPACEKPFDDLVVCENDYNSLELSMMLDLCVTQHDGDVLLFTHKQEE</sequence>
<evidence type="ECO:0000313" key="2">
    <source>
        <dbReference type="EMBL" id="ELY25046.1"/>
    </source>
</evidence>
<comment type="caution">
    <text evidence="2">The sequence shown here is derived from an EMBL/GenBank/DDBJ whole genome shotgun (WGS) entry which is preliminary data.</text>
</comment>
<dbReference type="EMBL" id="AOHU01000102">
    <property type="protein sequence ID" value="ELY25046.1"/>
    <property type="molecule type" value="Genomic_DNA"/>
</dbReference>
<dbReference type="InterPro" id="IPR055809">
    <property type="entry name" value="DUF7385"/>
</dbReference>
<gene>
    <name evidence="2" type="ORF">C498_16763</name>
</gene>
<evidence type="ECO:0000256" key="1">
    <source>
        <dbReference type="SAM" id="MobiDB-lite"/>
    </source>
</evidence>
<proteinExistence type="predicted"/>
<dbReference type="AlphaFoldDB" id="L9UK65"/>
<dbReference type="Pfam" id="PF24110">
    <property type="entry name" value="DUF7385"/>
    <property type="match status" value="1"/>
</dbReference>
<dbReference type="Proteomes" id="UP000011532">
    <property type="component" value="Unassembled WGS sequence"/>
</dbReference>
<reference evidence="3" key="1">
    <citation type="submission" date="2012-11" db="EMBL/GenBank/DDBJ databases">
        <authorList>
            <person name="Becker E.A."/>
            <person name="Seitzer P."/>
            <person name="Tritt A."/>
            <person name="Larsen D."/>
            <person name="Yao A."/>
            <person name="Wu D."/>
            <person name="Darling A."/>
            <person name="Eisen J.A."/>
            <person name="Facciotti M.T."/>
        </authorList>
    </citation>
    <scope>NUCLEOTIDE SEQUENCE [LARGE SCALE GENOMIC DNA]</scope>
    <source>
        <strain evidence="3">ATCC 29605 / DSM 3757 / JCM 8879 / NBRC 14742 / NCIMB 2012 / VKM B-1768 / DS2</strain>
    </source>
</reference>
<evidence type="ECO:0000313" key="3">
    <source>
        <dbReference type="Proteomes" id="UP000011532"/>
    </source>
</evidence>